<comment type="caution">
    <text evidence="2">The sequence shown here is derived from an EMBL/GenBank/DDBJ whole genome shotgun (WGS) entry which is preliminary data.</text>
</comment>
<proteinExistence type="predicted"/>
<evidence type="ECO:0000256" key="1">
    <source>
        <dbReference type="SAM" id="Phobius"/>
    </source>
</evidence>
<evidence type="ECO:0000313" key="2">
    <source>
        <dbReference type="EMBL" id="MCH4295057.1"/>
    </source>
</evidence>
<organism evidence="2 3">
    <name type="scientific">Shewanella zhuhaiensis</name>
    <dbReference type="NCBI Taxonomy" id="2919576"/>
    <lineage>
        <taxon>Bacteria</taxon>
        <taxon>Pseudomonadati</taxon>
        <taxon>Pseudomonadota</taxon>
        <taxon>Gammaproteobacteria</taxon>
        <taxon>Alteromonadales</taxon>
        <taxon>Shewanellaceae</taxon>
        <taxon>Shewanella</taxon>
    </lineage>
</organism>
<dbReference type="Proteomes" id="UP001297581">
    <property type="component" value="Unassembled WGS sequence"/>
</dbReference>
<gene>
    <name evidence="2" type="ORF">MJ923_12175</name>
</gene>
<sequence length="99" mass="11896">MAIEDFAMYLVIAAGGIEMKLQRDLYKHIQSQYPHIWHQAYSYNRQPGTPVRSDYIRAMLKNGELATNDDPKLRQYRQRRRWLYALVAVYFGLWLLRFV</sequence>
<dbReference type="EMBL" id="JAKUDL010000004">
    <property type="protein sequence ID" value="MCH4295057.1"/>
    <property type="molecule type" value="Genomic_DNA"/>
</dbReference>
<dbReference type="AlphaFoldDB" id="A0AAJ1F0X5"/>
<reference evidence="2 3" key="1">
    <citation type="submission" date="2022-02" db="EMBL/GenBank/DDBJ databases">
        <title>The genome sequence of Shewanella sp. 3B26.</title>
        <authorList>
            <person name="Du J."/>
        </authorList>
    </citation>
    <scope>NUCLEOTIDE SEQUENCE [LARGE SCALE GENOMIC DNA]</scope>
    <source>
        <strain evidence="2 3">3B26</strain>
    </source>
</reference>
<evidence type="ECO:0000313" key="3">
    <source>
        <dbReference type="Proteomes" id="UP001297581"/>
    </source>
</evidence>
<keyword evidence="3" id="KW-1185">Reference proteome</keyword>
<protein>
    <submittedName>
        <fullName evidence="2">Uncharacterized protein</fullName>
    </submittedName>
</protein>
<keyword evidence="1" id="KW-0812">Transmembrane</keyword>
<feature type="transmembrane region" description="Helical" evidence="1">
    <location>
        <begin position="82"/>
        <end position="98"/>
    </location>
</feature>
<dbReference type="RefSeq" id="WP_240591332.1">
    <property type="nucleotide sequence ID" value="NZ_JAKUDL010000004.1"/>
</dbReference>
<accession>A0AAJ1F0X5</accession>
<keyword evidence="1" id="KW-1133">Transmembrane helix</keyword>
<keyword evidence="1" id="KW-0472">Membrane</keyword>
<name>A0AAJ1F0X5_9GAMM</name>